<dbReference type="PANTHER" id="PTHR31736:SF8">
    <property type="entry name" value="PUTATIVE (AFU_ORTHOLOGUE AFUA_7G06410)-RELATED"/>
    <property type="match status" value="1"/>
</dbReference>
<comment type="similarity">
    <text evidence="2 9">Belongs to the glycosyl hydrolase 28 family.</text>
</comment>
<dbReference type="VEuPathDB" id="FungiDB:CCM_08599"/>
<comment type="subcellular location">
    <subcellularLocation>
        <location evidence="1">Secreted</location>
    </subcellularLocation>
</comment>
<dbReference type="AlphaFoldDB" id="G3JRW1"/>
<dbReference type="RefSeq" id="XP_006673799.1">
    <property type="nucleotide sequence ID" value="XM_006673736.1"/>
</dbReference>
<dbReference type="InParanoid" id="G3JRW1"/>
<dbReference type="eggNOG" id="ENOG502QRJW">
    <property type="taxonomic scope" value="Eukaryota"/>
</dbReference>
<dbReference type="OMA" id="RPMNINF"/>
<keyword evidence="6" id="KW-0325">Glycoprotein</keyword>
<proteinExistence type="inferred from homology"/>
<dbReference type="GeneID" id="18170605"/>
<dbReference type="GO" id="GO:0004650">
    <property type="term" value="F:polygalacturonase activity"/>
    <property type="evidence" value="ECO:0007669"/>
    <property type="project" value="InterPro"/>
</dbReference>
<dbReference type="HOGENOM" id="CLU_016031_1_1_1"/>
<evidence type="ECO:0000256" key="4">
    <source>
        <dbReference type="ARBA" id="ARBA00022729"/>
    </source>
</evidence>
<evidence type="ECO:0000256" key="5">
    <source>
        <dbReference type="ARBA" id="ARBA00022801"/>
    </source>
</evidence>
<feature type="signal peptide" evidence="10">
    <location>
        <begin position="1"/>
        <end position="18"/>
    </location>
</feature>
<dbReference type="Proteomes" id="UP000001610">
    <property type="component" value="Unassembled WGS sequence"/>
</dbReference>
<dbReference type="GO" id="GO:0071555">
    <property type="term" value="P:cell wall organization"/>
    <property type="evidence" value="ECO:0007669"/>
    <property type="project" value="UniProtKB-KW"/>
</dbReference>
<dbReference type="Gene3D" id="2.160.20.10">
    <property type="entry name" value="Single-stranded right-handed beta-helix, Pectin lyase-like"/>
    <property type="match status" value="1"/>
</dbReference>
<accession>G3JRW1</accession>
<dbReference type="EMBL" id="JH126405">
    <property type="protein sequence ID" value="EGX88554.1"/>
    <property type="molecule type" value="Genomic_DNA"/>
</dbReference>
<name>G3JRW1_CORMM</name>
<keyword evidence="7 9" id="KW-0326">Glycosidase</keyword>
<evidence type="ECO:0000256" key="6">
    <source>
        <dbReference type="ARBA" id="ARBA00023180"/>
    </source>
</evidence>
<evidence type="ECO:0000256" key="3">
    <source>
        <dbReference type="ARBA" id="ARBA00022525"/>
    </source>
</evidence>
<dbReference type="SUPFAM" id="SSF51126">
    <property type="entry name" value="Pectin lyase-like"/>
    <property type="match status" value="1"/>
</dbReference>
<keyword evidence="8" id="KW-0961">Cell wall biogenesis/degradation</keyword>
<evidence type="ECO:0000256" key="2">
    <source>
        <dbReference type="ARBA" id="ARBA00008834"/>
    </source>
</evidence>
<keyword evidence="5 9" id="KW-0378">Hydrolase</keyword>
<dbReference type="PANTHER" id="PTHR31736">
    <property type="match status" value="1"/>
</dbReference>
<dbReference type="GO" id="GO:0005975">
    <property type="term" value="P:carbohydrate metabolic process"/>
    <property type="evidence" value="ECO:0007669"/>
    <property type="project" value="InterPro"/>
</dbReference>
<dbReference type="InterPro" id="IPR000743">
    <property type="entry name" value="Glyco_hydro_28"/>
</dbReference>
<dbReference type="Pfam" id="PF00295">
    <property type="entry name" value="Glyco_hydro_28"/>
    <property type="match status" value="1"/>
</dbReference>
<keyword evidence="12" id="KW-1185">Reference proteome</keyword>
<evidence type="ECO:0000313" key="11">
    <source>
        <dbReference type="EMBL" id="EGX88554.1"/>
    </source>
</evidence>
<feature type="chain" id="PRO_5003446424" evidence="10">
    <location>
        <begin position="19"/>
        <end position="450"/>
    </location>
</feature>
<dbReference type="GO" id="GO:0005576">
    <property type="term" value="C:extracellular region"/>
    <property type="evidence" value="ECO:0007669"/>
    <property type="project" value="UniProtKB-SubCell"/>
</dbReference>
<keyword evidence="4 10" id="KW-0732">Signal</keyword>
<reference evidence="11 12" key="1">
    <citation type="journal article" date="2011" name="Genome Biol.">
        <title>Genome sequence of the insect pathogenic fungus Cordyceps militaris, a valued traditional Chinese medicine.</title>
        <authorList>
            <person name="Zheng P."/>
            <person name="Xia Y."/>
            <person name="Xiao G."/>
            <person name="Xiong C."/>
            <person name="Hu X."/>
            <person name="Zhang S."/>
            <person name="Zheng H."/>
            <person name="Huang Y."/>
            <person name="Zhou Y."/>
            <person name="Wang S."/>
            <person name="Zhao G.P."/>
            <person name="Liu X."/>
            <person name="St Leger R.J."/>
            <person name="Wang C."/>
        </authorList>
    </citation>
    <scope>NUCLEOTIDE SEQUENCE [LARGE SCALE GENOMIC DNA]</scope>
    <source>
        <strain evidence="11 12">CM01</strain>
    </source>
</reference>
<gene>
    <name evidence="11" type="ORF">CCM_08599</name>
</gene>
<dbReference type="InterPro" id="IPR012334">
    <property type="entry name" value="Pectin_lyas_fold"/>
</dbReference>
<organism evidence="11 12">
    <name type="scientific">Cordyceps militaris (strain CM01)</name>
    <name type="common">Caterpillar fungus</name>
    <dbReference type="NCBI Taxonomy" id="983644"/>
    <lineage>
        <taxon>Eukaryota</taxon>
        <taxon>Fungi</taxon>
        <taxon>Dikarya</taxon>
        <taxon>Ascomycota</taxon>
        <taxon>Pezizomycotina</taxon>
        <taxon>Sordariomycetes</taxon>
        <taxon>Hypocreomycetidae</taxon>
        <taxon>Hypocreales</taxon>
        <taxon>Cordycipitaceae</taxon>
        <taxon>Cordyceps</taxon>
    </lineage>
</organism>
<evidence type="ECO:0000256" key="8">
    <source>
        <dbReference type="ARBA" id="ARBA00023316"/>
    </source>
</evidence>
<dbReference type="OrthoDB" id="187139at2759"/>
<dbReference type="STRING" id="983644.G3JRW1"/>
<sequence length="450" mass="49809">MRLLAVLVAVIILVAASGDDVRDQIPSIGSGGDDVRVQIPSIARNITHWREMGKASKRKVCYIRPGHNNADGDDGPLITQTLNINCRRNSIVVFPGPVYNIRSPMTVGSLRNVTIHLYGRFLWSTNIDYWLSQSMPVGLQNQTTVFHFGGDNVTLHGHGVGTLDGNGQVWYDWAGGEGNLPRRPMMVNWRRLTNSTVRGVRFVQSPMWTMAVTYSQNVEFADIYVNNTSTNGASTLNTDGIDTYYSRNITLRRWHIKSGDDAVALKGNSTGIRVLDSVVYGGQGLAIGSVGQYRNVFEYITHFYARNVTLFDTTYGLYLKTWGGNPKGLPPNGGGGGLGLMSDIVLEDIKLRGVRKAPLFAWQCENYEGGLGKDCQSSQYRMRDFVASWITGWAATGVEHAGWFQCSERAGGCHRFTVSNVHVTRGQCGDELTLWHCENMHDHTGFNCTD</sequence>
<evidence type="ECO:0000256" key="1">
    <source>
        <dbReference type="ARBA" id="ARBA00004613"/>
    </source>
</evidence>
<evidence type="ECO:0000313" key="12">
    <source>
        <dbReference type="Proteomes" id="UP000001610"/>
    </source>
</evidence>
<evidence type="ECO:0000256" key="9">
    <source>
        <dbReference type="RuleBase" id="RU361169"/>
    </source>
</evidence>
<keyword evidence="3" id="KW-0964">Secreted</keyword>
<protein>
    <submittedName>
        <fullName evidence="11">Exo-polygalacturonase</fullName>
    </submittedName>
</protein>
<dbReference type="InterPro" id="IPR011050">
    <property type="entry name" value="Pectin_lyase_fold/virulence"/>
</dbReference>
<evidence type="ECO:0000256" key="10">
    <source>
        <dbReference type="SAM" id="SignalP"/>
    </source>
</evidence>
<dbReference type="KEGG" id="cmt:CCM_08599"/>
<evidence type="ECO:0000256" key="7">
    <source>
        <dbReference type="ARBA" id="ARBA00023295"/>
    </source>
</evidence>